<proteinExistence type="predicted"/>
<dbReference type="PANTHER" id="PTHR45737">
    <property type="entry name" value="VON WILLEBRAND FACTOR A DOMAIN-CONTAINING PROTEIN 5A"/>
    <property type="match status" value="1"/>
</dbReference>
<name>A0A816C5R4_9BILA</name>
<accession>A0A816C5R4</accession>
<dbReference type="PROSITE" id="PS51468">
    <property type="entry name" value="VIT"/>
    <property type="match status" value="1"/>
</dbReference>
<dbReference type="Pfam" id="PF13768">
    <property type="entry name" value="VWA_3"/>
    <property type="match status" value="1"/>
</dbReference>
<dbReference type="SMART" id="SM00327">
    <property type="entry name" value="VWA"/>
    <property type="match status" value="1"/>
</dbReference>
<dbReference type="InterPro" id="IPR002035">
    <property type="entry name" value="VWF_A"/>
</dbReference>
<dbReference type="PROSITE" id="PS50234">
    <property type="entry name" value="VWFA"/>
    <property type="match status" value="1"/>
</dbReference>
<dbReference type="EMBL" id="CAJNOV010018065">
    <property type="protein sequence ID" value="CAF1616185.1"/>
    <property type="molecule type" value="Genomic_DNA"/>
</dbReference>
<dbReference type="Gene3D" id="3.40.50.410">
    <property type="entry name" value="von Willebrand factor, type A domain"/>
    <property type="match status" value="1"/>
</dbReference>
<protein>
    <submittedName>
        <fullName evidence="3">Uncharacterized protein</fullName>
    </submittedName>
</protein>
<dbReference type="Pfam" id="PF08487">
    <property type="entry name" value="VIT"/>
    <property type="match status" value="1"/>
</dbReference>
<comment type="caution">
    <text evidence="3">The sequence shown here is derived from an EMBL/GenBank/DDBJ whole genome shotgun (WGS) entry which is preliminary data.</text>
</comment>
<sequence length="700" mass="78851">MLRIQQNTRTAGENTQQKHYVPLKSVNVEATVRSFAADVTITQVFRNDETVPIEAVYCFPMEEQAAVYEFRALIDNREINAILKEKKEAREEYYHSLQQGHGAYLLEQDENSPDNFTINVGALLPATDCKIIISYVSELDLVENGTKIRVVIPTSIAPRYSSSKSGITSPACTNAKYVQSSSYTIEFHCRVDKVGIARISSLSHPIQIDFSPVDAYVIEFSQRDTHLDRDIILDIELAKGRPSTILAIEQEAVMVSFTPTEQDCRLALNKNDINNEFMFIVDCSGSMDGESKIECARQTLELFLKSLPVGCQFNIIRFGSEYKTLFNDTTAVFNEENAQKAQQLTKNMKADLGGTELMKPFQWLEEHSPVQGYARQIFLLTDGEISNVNEVLHLCRSISTSTRIFSFGLGSSPSRSLVKGLARTTNGRFVFIPPNTISADAFVTEQLRKALQPCITNIQVKWNLATAVTSVPINIPPVYINDRIIVYALINDVSITFDHETNVELYADQTCLGRVQVDRILSVSNGRTISRLAAKALILELQHSKIPSWVGQNIAGSKQTRFQEQNQQQQIIEIDNEKEKTKKHIIELSLKHNILSPHTAFVGIEKRVNSTNVDMVLREIPIQISADNQQLMPPQPQIICSGAQIKAARYVIPPEMICQPRRRPTVIENAKSMARSYEEFNIRSRYLTPGKKNSFFIVVF</sequence>
<gene>
    <name evidence="3" type="ORF">CJN711_LOCUS37235</name>
</gene>
<dbReference type="InterPro" id="IPR036465">
    <property type="entry name" value="vWFA_dom_sf"/>
</dbReference>
<dbReference type="SUPFAM" id="SSF53300">
    <property type="entry name" value="vWA-like"/>
    <property type="match status" value="1"/>
</dbReference>
<evidence type="ECO:0000313" key="4">
    <source>
        <dbReference type="Proteomes" id="UP000663855"/>
    </source>
</evidence>
<dbReference type="Proteomes" id="UP000663855">
    <property type="component" value="Unassembled WGS sequence"/>
</dbReference>
<evidence type="ECO:0000313" key="3">
    <source>
        <dbReference type="EMBL" id="CAF1616185.1"/>
    </source>
</evidence>
<evidence type="ECO:0000259" key="2">
    <source>
        <dbReference type="PROSITE" id="PS51468"/>
    </source>
</evidence>
<dbReference type="SMART" id="SM00609">
    <property type="entry name" value="VIT"/>
    <property type="match status" value="1"/>
</dbReference>
<dbReference type="InterPro" id="IPR013694">
    <property type="entry name" value="VIT"/>
</dbReference>
<dbReference type="PANTHER" id="PTHR45737:SF6">
    <property type="entry name" value="VON WILLEBRAND FACTOR A DOMAIN-CONTAINING PROTEIN 5A"/>
    <property type="match status" value="1"/>
</dbReference>
<reference evidence="3" key="1">
    <citation type="submission" date="2021-02" db="EMBL/GenBank/DDBJ databases">
        <authorList>
            <person name="Nowell W R."/>
        </authorList>
    </citation>
    <scope>NUCLEOTIDE SEQUENCE</scope>
</reference>
<dbReference type="AlphaFoldDB" id="A0A816C5R4"/>
<feature type="domain" description="VWFA" evidence="1">
    <location>
        <begin position="276"/>
        <end position="451"/>
    </location>
</feature>
<organism evidence="3 4">
    <name type="scientific">Rotaria magnacalcarata</name>
    <dbReference type="NCBI Taxonomy" id="392030"/>
    <lineage>
        <taxon>Eukaryota</taxon>
        <taxon>Metazoa</taxon>
        <taxon>Spiralia</taxon>
        <taxon>Gnathifera</taxon>
        <taxon>Rotifera</taxon>
        <taxon>Eurotatoria</taxon>
        <taxon>Bdelloidea</taxon>
        <taxon>Philodinida</taxon>
        <taxon>Philodinidae</taxon>
        <taxon>Rotaria</taxon>
    </lineage>
</organism>
<evidence type="ECO:0000259" key="1">
    <source>
        <dbReference type="PROSITE" id="PS50234"/>
    </source>
</evidence>
<feature type="domain" description="VIT" evidence="2">
    <location>
        <begin position="7"/>
        <end position="137"/>
    </location>
</feature>